<evidence type="ECO:0000313" key="2">
    <source>
        <dbReference type="Proteomes" id="UP000216605"/>
    </source>
</evidence>
<dbReference type="RefSeq" id="WP_094417011.1">
    <property type="nucleotide sequence ID" value="NZ_NOXV01000305.1"/>
</dbReference>
<name>A0A255YRW8_9FLAO</name>
<gene>
    <name evidence="1" type="ORF">CHU92_15015</name>
</gene>
<sequence>MKYCPYLFTLLFLLSCSKKPEIDYSETDWAFYELKGNVKSMSEKSFAATTIPGKPAMNRENPAEHNTDLYFSEQGKLILEKKWIDNGQPFEETKYNGKNQKLSATQYINGKPYTITEYKWDKTGKINIVAERKNPDNTIIEKTIIKVVTGLPFERLTYNARGNLKEKIQYFYDNQRKLYAENLYYNIEILEQRTQYEYDAQNRKIAEIKTGNNGELLSKTTYQYEGQNISTIINYNHKNETDNYEKYEYDSKNNMTVKVFYSEFDKIESKELFMYNNKNKKTGNKSYENGLLQSITLINYDKSGNISAISTTNAEGRVTDEKRYTYTYDSQGNWITKNIMYTTGDKRSYRIIRKIEYY</sequence>
<proteinExistence type="predicted"/>
<dbReference type="AlphaFoldDB" id="A0A255YRW8"/>
<accession>A0A255YRW8</accession>
<organism evidence="1 2">
    <name type="scientific">Flavobacterium cyanobacteriorum</name>
    <dbReference type="NCBI Taxonomy" id="2022802"/>
    <lineage>
        <taxon>Bacteria</taxon>
        <taxon>Pseudomonadati</taxon>
        <taxon>Bacteroidota</taxon>
        <taxon>Flavobacteriia</taxon>
        <taxon>Flavobacteriales</taxon>
        <taxon>Flavobacteriaceae</taxon>
        <taxon>Flavobacterium</taxon>
    </lineage>
</organism>
<dbReference type="EMBL" id="NOXV01000305">
    <property type="protein sequence ID" value="OYQ31952.1"/>
    <property type="molecule type" value="Genomic_DNA"/>
</dbReference>
<dbReference type="Pfam" id="PF05593">
    <property type="entry name" value="RHS_repeat"/>
    <property type="match status" value="1"/>
</dbReference>
<dbReference type="Proteomes" id="UP000216605">
    <property type="component" value="Unassembled WGS sequence"/>
</dbReference>
<keyword evidence="2" id="KW-1185">Reference proteome</keyword>
<evidence type="ECO:0000313" key="1">
    <source>
        <dbReference type="EMBL" id="OYQ31952.1"/>
    </source>
</evidence>
<dbReference type="Gene3D" id="2.180.10.10">
    <property type="entry name" value="RHS repeat-associated core"/>
    <property type="match status" value="1"/>
</dbReference>
<comment type="caution">
    <text evidence="1">The sequence shown here is derived from an EMBL/GenBank/DDBJ whole genome shotgun (WGS) entry which is preliminary data.</text>
</comment>
<evidence type="ECO:0008006" key="3">
    <source>
        <dbReference type="Google" id="ProtNLM"/>
    </source>
</evidence>
<dbReference type="PROSITE" id="PS51257">
    <property type="entry name" value="PROKAR_LIPOPROTEIN"/>
    <property type="match status" value="1"/>
</dbReference>
<dbReference type="OrthoDB" id="1046747at2"/>
<dbReference type="InterPro" id="IPR031325">
    <property type="entry name" value="RHS_repeat"/>
</dbReference>
<protein>
    <recommendedName>
        <fullName evidence="3">Sugar-binding protein</fullName>
    </recommendedName>
</protein>
<reference evidence="1 2" key="1">
    <citation type="submission" date="2017-07" db="EMBL/GenBank/DDBJ databases">
        <title>Flavobacterium cyanobacteriorum sp. nov., isolated from cyanobacterial aggregates in a eutrophic lake.</title>
        <authorList>
            <person name="Cai H."/>
        </authorList>
    </citation>
    <scope>NUCLEOTIDE SEQUENCE [LARGE SCALE GENOMIC DNA]</scope>
    <source>
        <strain evidence="1 2">TH021</strain>
    </source>
</reference>